<organism evidence="7 8">
    <name type="scientific">Thanatephorus cucumeris (strain AG1-IA)</name>
    <name type="common">Rice sheath blight fungus</name>
    <name type="synonym">Rhizoctonia solani</name>
    <dbReference type="NCBI Taxonomy" id="983506"/>
    <lineage>
        <taxon>Eukaryota</taxon>
        <taxon>Fungi</taxon>
        <taxon>Dikarya</taxon>
        <taxon>Basidiomycota</taxon>
        <taxon>Agaricomycotina</taxon>
        <taxon>Agaricomycetes</taxon>
        <taxon>Cantharellales</taxon>
        <taxon>Ceratobasidiaceae</taxon>
        <taxon>Rhizoctonia</taxon>
        <taxon>Rhizoctonia solani AG-1</taxon>
    </lineage>
</organism>
<evidence type="ECO:0000256" key="2">
    <source>
        <dbReference type="ARBA" id="ARBA00022840"/>
    </source>
</evidence>
<dbReference type="PANTHER" id="PTHR47117:SF10">
    <property type="entry name" value="KINESIN-LIKE PROTEIN KIF1B"/>
    <property type="match status" value="1"/>
</dbReference>
<gene>
    <name evidence="7" type="ORF">AG1IA_07610</name>
</gene>
<dbReference type="InterPro" id="IPR019821">
    <property type="entry name" value="Kinesin_motor_CS"/>
</dbReference>
<dbReference type="Pfam" id="PF12473">
    <property type="entry name" value="DUF3694"/>
    <property type="match status" value="1"/>
</dbReference>
<dbReference type="STRING" id="983506.L8WJK4"/>
<feature type="domain" description="Kinesin motor" evidence="6">
    <location>
        <begin position="8"/>
        <end position="347"/>
    </location>
</feature>
<dbReference type="GO" id="GO:0003777">
    <property type="term" value="F:microtubule motor activity"/>
    <property type="evidence" value="ECO:0007669"/>
    <property type="project" value="InterPro"/>
</dbReference>
<keyword evidence="4" id="KW-0175">Coiled coil</keyword>
<evidence type="ECO:0000256" key="1">
    <source>
        <dbReference type="ARBA" id="ARBA00022741"/>
    </source>
</evidence>
<reference evidence="7 8" key="1">
    <citation type="journal article" date="2013" name="Nat. Commun.">
        <title>The evolution and pathogenic mechanisms of the rice sheath blight pathogen.</title>
        <authorList>
            <person name="Zheng A."/>
            <person name="Lin R."/>
            <person name="Xu L."/>
            <person name="Qin P."/>
            <person name="Tang C."/>
            <person name="Ai P."/>
            <person name="Zhang D."/>
            <person name="Liu Y."/>
            <person name="Sun Z."/>
            <person name="Feng H."/>
            <person name="Wang Y."/>
            <person name="Chen Y."/>
            <person name="Liang X."/>
            <person name="Fu R."/>
            <person name="Li Q."/>
            <person name="Zhang J."/>
            <person name="Yu X."/>
            <person name="Xie Z."/>
            <person name="Ding L."/>
            <person name="Guan P."/>
            <person name="Tang J."/>
            <person name="Liang Y."/>
            <person name="Wang S."/>
            <person name="Deng Q."/>
            <person name="Li S."/>
            <person name="Zhu J."/>
            <person name="Wang L."/>
            <person name="Liu H."/>
            <person name="Li P."/>
        </authorList>
    </citation>
    <scope>NUCLEOTIDE SEQUENCE [LARGE SCALE GENOMIC DNA]</scope>
    <source>
        <strain evidence="8">AG-1 IA</strain>
    </source>
</reference>
<dbReference type="InterPro" id="IPR022164">
    <property type="entry name" value="Kinesin-like"/>
</dbReference>
<comment type="caution">
    <text evidence="7">The sequence shown here is derived from an EMBL/GenBank/DDBJ whole genome shotgun (WGS) entry which is preliminary data.</text>
</comment>
<evidence type="ECO:0000256" key="3">
    <source>
        <dbReference type="PROSITE-ProRule" id="PRU00283"/>
    </source>
</evidence>
<dbReference type="PANTHER" id="PTHR47117">
    <property type="entry name" value="STAR-RELATED LIPID TRANSFER PROTEIN 9"/>
    <property type="match status" value="1"/>
</dbReference>
<dbReference type="PRINTS" id="PR00380">
    <property type="entry name" value="KINESINHEAVY"/>
</dbReference>
<dbReference type="InterPro" id="IPR032405">
    <property type="entry name" value="Kinesin_assoc"/>
</dbReference>
<dbReference type="PROSITE" id="PS50067">
    <property type="entry name" value="KINESIN_MOTOR_2"/>
    <property type="match status" value="1"/>
</dbReference>
<dbReference type="InterPro" id="IPR022140">
    <property type="entry name" value="Kinesin-like_KIF1-typ"/>
</dbReference>
<feature type="region of interest" description="Disordered" evidence="5">
    <location>
        <begin position="601"/>
        <end position="638"/>
    </location>
</feature>
<dbReference type="PROSITE" id="PS00411">
    <property type="entry name" value="KINESIN_MOTOR_1"/>
    <property type="match status" value="1"/>
</dbReference>
<dbReference type="Pfam" id="PF12423">
    <property type="entry name" value="KIF1B"/>
    <property type="match status" value="1"/>
</dbReference>
<dbReference type="GO" id="GO:0005524">
    <property type="term" value="F:ATP binding"/>
    <property type="evidence" value="ECO:0007669"/>
    <property type="project" value="UniProtKB-KW"/>
</dbReference>
<dbReference type="GO" id="GO:0008017">
    <property type="term" value="F:microtubule binding"/>
    <property type="evidence" value="ECO:0007669"/>
    <property type="project" value="InterPro"/>
</dbReference>
<evidence type="ECO:0000313" key="8">
    <source>
        <dbReference type="Proteomes" id="UP000011668"/>
    </source>
</evidence>
<evidence type="ECO:0000313" key="7">
    <source>
        <dbReference type="EMBL" id="ELU38361.1"/>
    </source>
</evidence>
<dbReference type="InterPro" id="IPR036961">
    <property type="entry name" value="Kinesin_motor_dom_sf"/>
</dbReference>
<comment type="similarity">
    <text evidence="3">Belongs to the TRAFAC class myosin-kinesin ATPase superfamily. Kinesin family.</text>
</comment>
<feature type="region of interest" description="Disordered" evidence="5">
    <location>
        <begin position="534"/>
        <end position="558"/>
    </location>
</feature>
<keyword evidence="2" id="KW-0067">ATP-binding</keyword>
<dbReference type="InterPro" id="IPR001752">
    <property type="entry name" value="Kinesin_motor_dom"/>
</dbReference>
<feature type="compositionally biased region" description="Low complexity" evidence="5">
    <location>
        <begin position="540"/>
        <end position="554"/>
    </location>
</feature>
<keyword evidence="8" id="KW-1185">Reference proteome</keyword>
<keyword evidence="1" id="KW-0547">Nucleotide-binding</keyword>
<evidence type="ECO:0000256" key="5">
    <source>
        <dbReference type="SAM" id="MobiDB-lite"/>
    </source>
</evidence>
<dbReference type="OrthoDB" id="3176171at2759"/>
<dbReference type="SMART" id="SM00129">
    <property type="entry name" value="KISc"/>
    <property type="match status" value="1"/>
</dbReference>
<dbReference type="InterPro" id="IPR027417">
    <property type="entry name" value="P-loop_NTPase"/>
</dbReference>
<sequence>MGDHGDGNIKVVVRCRPLNSRELARGAKGLIRMVGNQTFLDPPDETPQQQKGRATERKTMAFSFDKSYWSAGPRDEPGYCSQQTLFDDLGKELLDHSFAGFNACILAYGADKGIIPLTCSELFARIDRQRAGDPHVNFVVEVSYIEIYNEKVRDLLNPKNKGNLKVREHPSLGPYVEDLSKLVAASYDEMMTLMDEGNKARTVAATNMNETSSRSHAVFTLLLTMKRHDVDTNLDTEKVSRISLVDLAGSERANSTGATGQRLKEGANINKSLTTLGKVISSLALASSAEPGKKGKGKLTVFPKVLTWLLKDSLGGNSKTAMIAAISPADYDETLSTLRYADQAKKIKNKAVVNEDPNHLPADGALNPIARVTGGGGAASEATYDPTIPASEQKVQYMAKDGTVKTVTKAELQEQLETSEKLMQSLNETWEEKLVKTQAVQKEREAALEELGITVEKNHIGVHTPKRMPHLVNLVGRVDSEKNLAIRLTGDNIKEEHCWFENNDGVVTLHGHPDSITVRKQRAKSSMHITLTAADLEALTQPSPGTRPGSPTSDTDVDHDWNFALREAALARLHGLDPGLDSLPDEDINKLYDRITKLKTARDHTSKGRPESSLSHADDVWSESGRPAPSDLTDDTSLEANGVEGSLRDMQTHLGDYEARLGALAEVSEVEEDLRAEKEQMEHALQVVQNQMKRLLDIRAKGLAATEDDLKPFEPQIYTARQLRLIRKVLDKWRSHRSFSMAETVLSNAVLVKEANIISKELEKEVSYNFTIASGGTLACPASALEGIAGLGEFGDVADPILASRTQPSVGVKVLDKNNNAIYVWSLERLQQQLQRMRNLTAYSDRPSYSRHFSSSEPFYDPPPSGYSFIGNAMVSLAPLSRRFSSTSTAPIFCRYTAEAIGSCRIDIKVATVTHPSKSLGGSTSTSRSSSPIPSTLPSGSKLRFTVSIDQVKGLSSVDFSSIHAQIRLSSFIGPAATQDEVYPSKALDMDTTTLSDLKFRQTFSVAITAKTLAFLRSSYAPIEFFAQVRPTYLERLERWDELRELRMVNRPSGSNGELRPMPTNLPPMRRSESDFVVEQSHDVVVWAQIRELTAEGDYLPVPVQSQGHLDPGVFCIHQGLQRRLTLTMVTNSGRQLPWLQINRARAGNIRLLDPRGQVQDSTSKDFYELKLLKDQPAELNTDGTSTLTVNALWDSSVHDSLLLNRVTAANHRILIQVQWFVEVESCLEPVQFSMDLAVMIQGRDAGKPSRLYNFLNSSKTLSKTSSVFNLRMTPPLTRSSKDLWRLDTSGKYVRNEDILGSWRPRGISVVEDYVKLDTTERRSADVQAVKVILAAVPPQQFEAEEKWRDSDELLRKSVELWKKKFGHHGEIALKQDPSELDSPSTTTFTEDDEPTVTIKLQAQTKLMARTGQMGAPLVRASPVSYAQIILLGPLLIQPGRYRPYLSLYARSNEVEELAVISLPPGLKVENDPNWENMTGVSGSLCSSRAIINQSALKHKNTFTLYTSSNSYAMKAPNAKEQQSWMLKLDPTRIP</sequence>
<dbReference type="Proteomes" id="UP000011668">
    <property type="component" value="Unassembled WGS sequence"/>
</dbReference>
<evidence type="ECO:0000259" key="6">
    <source>
        <dbReference type="PROSITE" id="PS50067"/>
    </source>
</evidence>
<evidence type="ECO:0000256" key="4">
    <source>
        <dbReference type="SAM" id="Coils"/>
    </source>
</evidence>
<dbReference type="Pfam" id="PF16183">
    <property type="entry name" value="Kinesin_assoc"/>
    <property type="match status" value="1"/>
</dbReference>
<name>L8WJK4_THACA</name>
<feature type="compositionally biased region" description="Basic and acidic residues" evidence="5">
    <location>
        <begin position="601"/>
        <end position="610"/>
    </location>
</feature>
<protein>
    <submittedName>
        <fullName evidence="7">Kinesin-like protein</fullName>
    </submittedName>
</protein>
<dbReference type="GO" id="GO:0007018">
    <property type="term" value="P:microtubule-based movement"/>
    <property type="evidence" value="ECO:0007669"/>
    <property type="project" value="InterPro"/>
</dbReference>
<dbReference type="OMA" id="IDRGAKC"/>
<feature type="coiled-coil region" evidence="4">
    <location>
        <begin position="664"/>
        <end position="698"/>
    </location>
</feature>
<dbReference type="HOGENOM" id="CLU_001485_20_3_1"/>
<dbReference type="Gene3D" id="6.10.250.2520">
    <property type="match status" value="1"/>
</dbReference>
<comment type="caution">
    <text evidence="3">Lacks conserved residue(s) required for the propagation of feature annotation.</text>
</comment>
<proteinExistence type="inferred from homology"/>
<feature type="region of interest" description="Disordered" evidence="5">
    <location>
        <begin position="37"/>
        <end position="56"/>
    </location>
</feature>
<feature type="region of interest" description="Disordered" evidence="5">
    <location>
        <begin position="916"/>
        <end position="938"/>
    </location>
</feature>
<dbReference type="SUPFAM" id="SSF52540">
    <property type="entry name" value="P-loop containing nucleoside triphosphate hydrolases"/>
    <property type="match status" value="1"/>
</dbReference>
<dbReference type="CDD" id="cd01365">
    <property type="entry name" value="KISc_KIF1A_KIF1B"/>
    <property type="match status" value="1"/>
</dbReference>
<dbReference type="Gene3D" id="3.40.850.10">
    <property type="entry name" value="Kinesin motor domain"/>
    <property type="match status" value="1"/>
</dbReference>
<dbReference type="EMBL" id="AFRT01002188">
    <property type="protein sequence ID" value="ELU38361.1"/>
    <property type="molecule type" value="Genomic_DNA"/>
</dbReference>
<accession>L8WJK4</accession>
<dbReference type="Pfam" id="PF00225">
    <property type="entry name" value="Kinesin"/>
    <property type="match status" value="1"/>
</dbReference>